<keyword evidence="9 12" id="KW-0501">Molybdenum cofactor biosynthesis</keyword>
<comment type="function">
    <text evidence="12">Catalyzes the cyclization of GTP to (8S)-3',8-cyclo-7,8-dihydroguanosine 5'-triphosphate.</text>
</comment>
<feature type="binding site" evidence="12">
    <location>
        <position position="195"/>
    </location>
    <ligand>
        <name>S-adenosyl-L-methionine</name>
        <dbReference type="ChEBI" id="CHEBI:59789"/>
    </ligand>
</feature>
<evidence type="ECO:0000256" key="12">
    <source>
        <dbReference type="HAMAP-Rule" id="MF_01225"/>
    </source>
</evidence>
<feature type="binding site" evidence="12">
    <location>
        <position position="161"/>
    </location>
    <ligand>
        <name>GTP</name>
        <dbReference type="ChEBI" id="CHEBI:37565"/>
    </ligand>
</feature>
<dbReference type="SFLD" id="SFLDS00029">
    <property type="entry name" value="Radical_SAM"/>
    <property type="match status" value="1"/>
</dbReference>
<dbReference type="GO" id="GO:0061798">
    <property type="term" value="F:GTP 3',8'-cyclase activity"/>
    <property type="evidence" value="ECO:0007669"/>
    <property type="project" value="UniProtKB-EC"/>
</dbReference>
<dbReference type="NCBIfam" id="TIGR02666">
    <property type="entry name" value="moaA"/>
    <property type="match status" value="1"/>
</dbReference>
<keyword evidence="15" id="KW-1185">Reference proteome</keyword>
<comment type="similarity">
    <text evidence="12">Belongs to the radical SAM superfamily. MoaA family.</text>
</comment>
<keyword evidence="2 12" id="KW-0004">4Fe-4S</keyword>
<comment type="subunit">
    <text evidence="12">Monomer and homodimer.</text>
</comment>
<dbReference type="PANTHER" id="PTHR22960">
    <property type="entry name" value="MOLYBDOPTERIN COFACTOR SYNTHESIS PROTEIN A"/>
    <property type="match status" value="1"/>
</dbReference>
<dbReference type="SMART" id="SM00729">
    <property type="entry name" value="Elp3"/>
    <property type="match status" value="1"/>
</dbReference>
<dbReference type="Pfam" id="PF06463">
    <property type="entry name" value="Mob_synth_C"/>
    <property type="match status" value="1"/>
</dbReference>
<feature type="binding site" evidence="12">
    <location>
        <position position="15"/>
    </location>
    <ligand>
        <name>GTP</name>
        <dbReference type="ChEBI" id="CHEBI:37565"/>
    </ligand>
</feature>
<evidence type="ECO:0000256" key="10">
    <source>
        <dbReference type="ARBA" id="ARBA00023239"/>
    </source>
</evidence>
<feature type="binding site" evidence="12">
    <location>
        <position position="26"/>
    </location>
    <ligand>
        <name>[4Fe-4S] cluster</name>
        <dbReference type="ChEBI" id="CHEBI:49883"/>
        <label>1</label>
        <note>4Fe-4S-S-AdoMet</note>
    </ligand>
</feature>
<comment type="pathway">
    <text evidence="12">Cofactor biosynthesis; molybdopterin biosynthesis.</text>
</comment>
<organism evidence="14 15">
    <name type="scientific">Bacillus carboniphilus</name>
    <dbReference type="NCBI Taxonomy" id="86663"/>
    <lineage>
        <taxon>Bacteria</taxon>
        <taxon>Bacillati</taxon>
        <taxon>Bacillota</taxon>
        <taxon>Bacilli</taxon>
        <taxon>Bacillales</taxon>
        <taxon>Bacillaceae</taxon>
        <taxon>Bacillus</taxon>
    </lineage>
</organism>
<dbReference type="PROSITE" id="PS01305">
    <property type="entry name" value="MOAA_NIFB_PQQE"/>
    <property type="match status" value="1"/>
</dbReference>
<evidence type="ECO:0000256" key="4">
    <source>
        <dbReference type="ARBA" id="ARBA00022723"/>
    </source>
</evidence>
<feature type="binding site" evidence="12">
    <location>
        <begin position="264"/>
        <end position="266"/>
    </location>
    <ligand>
        <name>GTP</name>
        <dbReference type="ChEBI" id="CHEBI:37565"/>
    </ligand>
</feature>
<dbReference type="InterPro" id="IPR000385">
    <property type="entry name" value="MoaA_NifB_PqqE_Fe-S-bd_CS"/>
</dbReference>
<dbReference type="SFLD" id="SFLDG01383">
    <property type="entry name" value="cyclic_pyranopterin_phosphate"/>
    <property type="match status" value="1"/>
</dbReference>
<keyword evidence="3 12" id="KW-0949">S-adenosyl-L-methionine</keyword>
<evidence type="ECO:0000256" key="11">
    <source>
        <dbReference type="ARBA" id="ARBA00048697"/>
    </source>
</evidence>
<dbReference type="InterPro" id="IPR006638">
    <property type="entry name" value="Elp3/MiaA/NifB-like_rSAM"/>
</dbReference>
<feature type="binding site" evidence="12">
    <location>
        <position position="73"/>
    </location>
    <ligand>
        <name>S-adenosyl-L-methionine</name>
        <dbReference type="ChEBI" id="CHEBI:59789"/>
    </ligand>
</feature>
<dbReference type="PANTHER" id="PTHR22960:SF0">
    <property type="entry name" value="MOLYBDENUM COFACTOR BIOSYNTHESIS PROTEIN 1"/>
    <property type="match status" value="1"/>
</dbReference>
<feature type="binding site" evidence="12">
    <location>
        <position position="259"/>
    </location>
    <ligand>
        <name>[4Fe-4S] cluster</name>
        <dbReference type="ChEBI" id="CHEBI:49883"/>
        <label>2</label>
        <note>4Fe-4S-substrate</note>
    </ligand>
</feature>
<evidence type="ECO:0000256" key="2">
    <source>
        <dbReference type="ARBA" id="ARBA00022485"/>
    </source>
</evidence>
<evidence type="ECO:0000256" key="1">
    <source>
        <dbReference type="ARBA" id="ARBA00012167"/>
    </source>
</evidence>
<dbReference type="Proteomes" id="UP001197974">
    <property type="component" value="Chromosome"/>
</dbReference>
<dbReference type="InterPro" id="IPR050105">
    <property type="entry name" value="MoCo_biosynth_MoaA/MoaC"/>
</dbReference>
<dbReference type="InterPro" id="IPR010505">
    <property type="entry name" value="MoaA_twitch"/>
</dbReference>
<feature type="domain" description="Radical SAM core" evidence="13">
    <location>
        <begin position="6"/>
        <end position="225"/>
    </location>
</feature>
<dbReference type="InterPro" id="IPR013785">
    <property type="entry name" value="Aldolase_TIM"/>
</dbReference>
<evidence type="ECO:0000313" key="14">
    <source>
        <dbReference type="EMBL" id="WLR42382.1"/>
    </source>
</evidence>
<dbReference type="HAMAP" id="MF_01225_B">
    <property type="entry name" value="MoaA_B"/>
    <property type="match status" value="1"/>
</dbReference>
<dbReference type="SFLD" id="SFLDG01386">
    <property type="entry name" value="main_SPASM_domain-containing"/>
    <property type="match status" value="1"/>
</dbReference>
<keyword evidence="4 12" id="KW-0479">Metal-binding</keyword>
<dbReference type="Gene3D" id="3.20.20.70">
    <property type="entry name" value="Aldolase class I"/>
    <property type="match status" value="1"/>
</dbReference>
<comment type="cofactor">
    <cofactor evidence="12">
        <name>[4Fe-4S] cluster</name>
        <dbReference type="ChEBI" id="CHEBI:49883"/>
    </cofactor>
    <text evidence="12">Binds 2 [4Fe-4S] clusters. Binds 1 [4Fe-4S] cluster coordinated with 3 cysteines and an exchangeable S-adenosyl-L-methionine and 1 [4Fe-4S] cluster coordinated with 3 cysteines and the GTP-derived substrate.</text>
</comment>
<feature type="binding site" evidence="12">
    <location>
        <position position="22"/>
    </location>
    <ligand>
        <name>[4Fe-4S] cluster</name>
        <dbReference type="ChEBI" id="CHEBI:49883"/>
        <label>1</label>
        <note>4Fe-4S-S-AdoMet</note>
    </ligand>
</feature>
<feature type="binding site" evidence="12">
    <location>
        <position position="69"/>
    </location>
    <ligand>
        <name>GTP</name>
        <dbReference type="ChEBI" id="CHEBI:37565"/>
    </ligand>
</feature>
<evidence type="ECO:0000313" key="15">
    <source>
        <dbReference type="Proteomes" id="UP001197974"/>
    </source>
</evidence>
<evidence type="ECO:0000256" key="7">
    <source>
        <dbReference type="ARBA" id="ARBA00023014"/>
    </source>
</evidence>
<dbReference type="PROSITE" id="PS51918">
    <property type="entry name" value="RADICAL_SAM"/>
    <property type="match status" value="1"/>
</dbReference>
<dbReference type="InterPro" id="IPR013483">
    <property type="entry name" value="MoaA"/>
</dbReference>
<dbReference type="InterPro" id="IPR058240">
    <property type="entry name" value="rSAM_sf"/>
</dbReference>
<protein>
    <recommendedName>
        <fullName evidence="1 12">GTP 3',8-cyclase</fullName>
        <ecNumber evidence="1 12">4.1.99.22</ecNumber>
    </recommendedName>
    <alternativeName>
        <fullName evidence="12">Molybdenum cofactor biosynthesis protein A</fullName>
    </alternativeName>
</protein>
<feature type="binding site" evidence="12">
    <location>
        <position position="28"/>
    </location>
    <ligand>
        <name>S-adenosyl-L-methionine</name>
        <dbReference type="ChEBI" id="CHEBI:59789"/>
    </ligand>
</feature>
<dbReference type="EC" id="4.1.99.22" evidence="1 12"/>
<evidence type="ECO:0000256" key="3">
    <source>
        <dbReference type="ARBA" id="ARBA00022691"/>
    </source>
</evidence>
<keyword evidence="6 12" id="KW-0408">Iron</keyword>
<evidence type="ECO:0000259" key="13">
    <source>
        <dbReference type="PROSITE" id="PS51918"/>
    </source>
</evidence>
<evidence type="ECO:0000256" key="9">
    <source>
        <dbReference type="ARBA" id="ARBA00023150"/>
    </source>
</evidence>
<comment type="catalytic activity">
    <reaction evidence="11 12">
        <text>GTP + AH2 + S-adenosyl-L-methionine = (8S)-3',8-cyclo-7,8-dihydroguanosine 5'-triphosphate + 5'-deoxyadenosine + L-methionine + A + H(+)</text>
        <dbReference type="Rhea" id="RHEA:49576"/>
        <dbReference type="ChEBI" id="CHEBI:13193"/>
        <dbReference type="ChEBI" id="CHEBI:15378"/>
        <dbReference type="ChEBI" id="CHEBI:17319"/>
        <dbReference type="ChEBI" id="CHEBI:17499"/>
        <dbReference type="ChEBI" id="CHEBI:37565"/>
        <dbReference type="ChEBI" id="CHEBI:57844"/>
        <dbReference type="ChEBI" id="CHEBI:59789"/>
        <dbReference type="ChEBI" id="CHEBI:131766"/>
        <dbReference type="EC" id="4.1.99.22"/>
    </reaction>
</comment>
<feature type="binding site" evidence="12">
    <location>
        <position position="29"/>
    </location>
    <ligand>
        <name>[4Fe-4S] cluster</name>
        <dbReference type="ChEBI" id="CHEBI:49883"/>
        <label>1</label>
        <note>4Fe-4S-S-AdoMet</note>
    </ligand>
</feature>
<dbReference type="RefSeq" id="WP_226542432.1">
    <property type="nucleotide sequence ID" value="NZ_CP129013.1"/>
</dbReference>
<sequence>MPVVDRLYRPLKDLRISVTDRCNFRCSYCMPKEIFGQDYPFLKREEILSFEEIIRVAKVASTLGVEKIRLTGGEPLLRKGVSELISQLNRIEGIRYITLTTNGVYLEKYAEQLKQAGICRVNVSLDSLDPEIFKQINDMNIGPEPVLKGILRAKETGLEVKVNMVVKKGVNESQVLPMVQFFKEKEIALRFIEFMDVGSTNGWDLKDVLTKKELHSIISEKYPIEPVNPTYFGEVAKRYRYVGSSSEVGFISSVSETFCSSCTRARLSTDGKIYTCLFASEGFDLKSLLRSSVDDSELKQVLMDVWNKREDRYSELRTEKSEKRKKIEMSYIGG</sequence>
<evidence type="ECO:0000256" key="6">
    <source>
        <dbReference type="ARBA" id="ARBA00023004"/>
    </source>
</evidence>
<accession>A0ABY9JSK6</accession>
<keyword evidence="8 12" id="KW-0342">GTP-binding</keyword>
<dbReference type="SUPFAM" id="SSF102114">
    <property type="entry name" value="Radical SAM enzymes"/>
    <property type="match status" value="1"/>
</dbReference>
<reference evidence="14 15" key="1">
    <citation type="submission" date="2023-06" db="EMBL/GenBank/DDBJ databases">
        <title>Five Gram-positive bacteria isolated from mangrove sediments in Shenzhen, Guangdong, China.</title>
        <authorList>
            <person name="Yu S."/>
            <person name="Zheng W."/>
            <person name="Huang Y."/>
        </authorList>
    </citation>
    <scope>NUCLEOTIDE SEQUENCE [LARGE SCALE GENOMIC DNA]</scope>
    <source>
        <strain evidence="14 15">SaN35-3</strain>
    </source>
</reference>
<keyword evidence="5 12" id="KW-0547">Nucleotide-binding</keyword>
<dbReference type="EMBL" id="CP129013">
    <property type="protein sequence ID" value="WLR42382.1"/>
    <property type="molecule type" value="Genomic_DNA"/>
</dbReference>
<name>A0ABY9JSK6_9BACI</name>
<keyword evidence="10 12" id="KW-0456">Lyase</keyword>
<dbReference type="NCBIfam" id="NF001199">
    <property type="entry name" value="PRK00164.2-1"/>
    <property type="match status" value="1"/>
</dbReference>
<feature type="binding site" evidence="12">
    <location>
        <position position="262"/>
    </location>
    <ligand>
        <name>[4Fe-4S] cluster</name>
        <dbReference type="ChEBI" id="CHEBI:49883"/>
        <label>2</label>
        <note>4Fe-4S-substrate</note>
    </ligand>
</feature>
<dbReference type="CDD" id="cd21117">
    <property type="entry name" value="Twitch_MoaA"/>
    <property type="match status" value="1"/>
</dbReference>
<evidence type="ECO:0000256" key="8">
    <source>
        <dbReference type="ARBA" id="ARBA00023134"/>
    </source>
</evidence>
<dbReference type="InterPro" id="IPR007197">
    <property type="entry name" value="rSAM"/>
</dbReference>
<proteinExistence type="inferred from homology"/>
<feature type="binding site" evidence="12">
    <location>
        <position position="100"/>
    </location>
    <ligand>
        <name>GTP</name>
        <dbReference type="ChEBI" id="CHEBI:37565"/>
    </ligand>
</feature>
<feature type="binding site" evidence="12">
    <location>
        <position position="276"/>
    </location>
    <ligand>
        <name>[4Fe-4S] cluster</name>
        <dbReference type="ChEBI" id="CHEBI:49883"/>
        <label>2</label>
        <note>4Fe-4S-substrate</note>
    </ligand>
</feature>
<feature type="binding site" evidence="12">
    <location>
        <position position="124"/>
    </location>
    <ligand>
        <name>S-adenosyl-L-methionine</name>
        <dbReference type="ChEBI" id="CHEBI:59789"/>
    </ligand>
</feature>
<dbReference type="InterPro" id="IPR040064">
    <property type="entry name" value="MoaA-like"/>
</dbReference>
<dbReference type="Pfam" id="PF04055">
    <property type="entry name" value="Radical_SAM"/>
    <property type="match status" value="1"/>
</dbReference>
<dbReference type="SFLD" id="SFLDG01067">
    <property type="entry name" value="SPASM/twitch_domain_containing"/>
    <property type="match status" value="1"/>
</dbReference>
<dbReference type="CDD" id="cd01335">
    <property type="entry name" value="Radical_SAM"/>
    <property type="match status" value="1"/>
</dbReference>
<evidence type="ECO:0000256" key="5">
    <source>
        <dbReference type="ARBA" id="ARBA00022741"/>
    </source>
</evidence>
<keyword evidence="7 12" id="KW-0411">Iron-sulfur</keyword>
<gene>
    <name evidence="12 14" type="primary">moaA</name>
    <name evidence="14" type="ORF">LC087_17010</name>
</gene>